<accession>A0A318KSI3</accession>
<dbReference type="RefSeq" id="WP_022939119.1">
    <property type="nucleotide sequence ID" value="NZ_CABKRQ010000008.1"/>
</dbReference>
<comment type="caution">
    <text evidence="2">The sequence shown here is derived from an EMBL/GenBank/DDBJ whole genome shotgun (WGS) entry which is preliminary data.</text>
</comment>
<organism evidence="2 3">
    <name type="scientific">Dielma fastidiosa</name>
    <dbReference type="NCBI Taxonomy" id="1034346"/>
    <lineage>
        <taxon>Bacteria</taxon>
        <taxon>Bacillati</taxon>
        <taxon>Bacillota</taxon>
        <taxon>Erysipelotrichia</taxon>
        <taxon>Erysipelotrichales</taxon>
        <taxon>Erysipelotrichaceae</taxon>
        <taxon>Dielma</taxon>
    </lineage>
</organism>
<keyword evidence="1" id="KW-0812">Transmembrane</keyword>
<keyword evidence="3" id="KW-1185">Reference proteome</keyword>
<evidence type="ECO:0000313" key="3">
    <source>
        <dbReference type="Proteomes" id="UP000247612"/>
    </source>
</evidence>
<dbReference type="EMBL" id="QJKH01000007">
    <property type="protein sequence ID" value="PXX78675.1"/>
    <property type="molecule type" value="Genomic_DNA"/>
</dbReference>
<sequence length="103" mass="11411">MSMLKTIGTVFIGIGMAGVAISAVSKIVKISQEKKNKAETSAVSEPIVSASIEKVAIARPKPAQIRHMNELLRRVEIHDDRLKRSAAKRLSTIRKRTRVIIHK</sequence>
<dbReference type="OrthoDB" id="9887379at2"/>
<name>A0A318KSI3_9FIRM</name>
<dbReference type="STRING" id="1034346.GCA_000313565_02836"/>
<evidence type="ECO:0000256" key="1">
    <source>
        <dbReference type="SAM" id="Phobius"/>
    </source>
</evidence>
<protein>
    <submittedName>
        <fullName evidence="2">Uncharacterized protein</fullName>
    </submittedName>
</protein>
<feature type="transmembrane region" description="Helical" evidence="1">
    <location>
        <begin position="6"/>
        <end position="28"/>
    </location>
</feature>
<evidence type="ECO:0000313" key="2">
    <source>
        <dbReference type="EMBL" id="PXX78675.1"/>
    </source>
</evidence>
<reference evidence="2 3" key="1">
    <citation type="submission" date="2018-05" db="EMBL/GenBank/DDBJ databases">
        <title>Genomic Encyclopedia of Type Strains, Phase IV (KMG-IV): sequencing the most valuable type-strain genomes for metagenomic binning, comparative biology and taxonomic classification.</title>
        <authorList>
            <person name="Goeker M."/>
        </authorList>
    </citation>
    <scope>NUCLEOTIDE SEQUENCE [LARGE SCALE GENOMIC DNA]</scope>
    <source>
        <strain evidence="2 3">JC118</strain>
    </source>
</reference>
<gene>
    <name evidence="2" type="ORF">DES51_107217</name>
</gene>
<keyword evidence="1" id="KW-0472">Membrane</keyword>
<proteinExistence type="predicted"/>
<keyword evidence="1" id="KW-1133">Transmembrane helix</keyword>
<dbReference type="Proteomes" id="UP000247612">
    <property type="component" value="Unassembled WGS sequence"/>
</dbReference>
<dbReference type="AlphaFoldDB" id="A0A318KSI3"/>